<name>A0AAI9HND5_MORMO</name>
<comment type="caution">
    <text evidence="1">The sequence shown here is derived from an EMBL/GenBank/DDBJ whole genome shotgun (WGS) entry which is preliminary data.</text>
</comment>
<proteinExistence type="predicted"/>
<dbReference type="InterPro" id="IPR028208">
    <property type="entry name" value="Effector_pro_NleD-like"/>
</dbReference>
<sequence length="204" mass="22621">MKFGSVTASPAPDVSFSPENLAECRKTSDVSLIRYCENLVFQDSNFIQFLRFNGAMGLVNSTDSGRKLLNDIETLLQFKSEKLVVYLTSLELGTVPHQVKDAENGCGTGADLHCNFNSAEYRNGEGLSEKQFHATVLYHELVHVLHCLRGECIQDISADLAEGHIPSYKEAEEDRTIGIGAFTSEAISENIFRAEIGVPLRNYR</sequence>
<evidence type="ECO:0000313" key="1">
    <source>
        <dbReference type="EMBL" id="EMO9454768.1"/>
    </source>
</evidence>
<organism evidence="1">
    <name type="scientific">Morganella morganii</name>
    <name type="common">Proteus morganii</name>
    <dbReference type="NCBI Taxonomy" id="582"/>
    <lineage>
        <taxon>Bacteria</taxon>
        <taxon>Pseudomonadati</taxon>
        <taxon>Pseudomonadota</taxon>
        <taxon>Gammaproteobacteria</taxon>
        <taxon>Enterobacterales</taxon>
        <taxon>Morganellaceae</taxon>
        <taxon>Morganella</taxon>
    </lineage>
</organism>
<reference evidence="1" key="1">
    <citation type="submission" date="2024-02" db="EMBL/GenBank/DDBJ databases">
        <authorList>
            <consortium name="Clinical and Environmental Microbiology Branch: Whole genome sequencing antimicrobial resistance pathogens in the healthcare setting"/>
        </authorList>
    </citation>
    <scope>NUCLEOTIDE SEQUENCE</scope>
    <source>
        <strain evidence="1">2023KU-00017</strain>
    </source>
</reference>
<gene>
    <name evidence="1" type="ORF">PN925_000079</name>
</gene>
<dbReference type="RefSeq" id="WP_368898513.1">
    <property type="nucleotide sequence ID" value="NZ_CAXOOS010000001.1"/>
</dbReference>
<dbReference type="Pfam" id="PF14891">
    <property type="entry name" value="Peptidase_M91"/>
    <property type="match status" value="1"/>
</dbReference>
<dbReference type="EMBL" id="ABKJEP030000001">
    <property type="protein sequence ID" value="EMO9454768.1"/>
    <property type="molecule type" value="Genomic_DNA"/>
</dbReference>
<accession>A0AAI9HND5</accession>
<protein>
    <submittedName>
        <fullName evidence="1">T3SS effector protein NleD</fullName>
    </submittedName>
</protein>
<dbReference type="AlphaFoldDB" id="A0AAI9HND5"/>